<dbReference type="Proteomes" id="UP000793456">
    <property type="component" value="Chromosome XIII"/>
</dbReference>
<gene>
    <name evidence="1" type="ORF">E3U43_019011</name>
</gene>
<sequence length="77" mass="8868">MISVIKIQELPVTFVNKKDDIVVTGYEAESVTLTSYVSKESALVRWLKDWTHVEGERFRALMEGHERTLTIDPFEAL</sequence>
<name>A0ACD3QWV0_LARCR</name>
<proteinExistence type="predicted"/>
<evidence type="ECO:0000313" key="2">
    <source>
        <dbReference type="Proteomes" id="UP000793456"/>
    </source>
</evidence>
<reference evidence="1" key="1">
    <citation type="submission" date="2018-11" db="EMBL/GenBank/DDBJ databases">
        <title>The sequence and de novo assembly of Larimichthys crocea genome using PacBio and Hi-C technologies.</title>
        <authorList>
            <person name="Xu P."/>
            <person name="Chen B."/>
            <person name="Zhou Z."/>
            <person name="Ke Q."/>
            <person name="Wu Y."/>
            <person name="Bai H."/>
            <person name="Pu F."/>
        </authorList>
    </citation>
    <scope>NUCLEOTIDE SEQUENCE</scope>
    <source>
        <tissue evidence="1">Muscle</tissue>
    </source>
</reference>
<keyword evidence="2" id="KW-1185">Reference proteome</keyword>
<dbReference type="EMBL" id="CM011686">
    <property type="protein sequence ID" value="TMS11620.1"/>
    <property type="molecule type" value="Genomic_DNA"/>
</dbReference>
<evidence type="ECO:0000313" key="1">
    <source>
        <dbReference type="EMBL" id="TMS11620.1"/>
    </source>
</evidence>
<comment type="caution">
    <text evidence="1">The sequence shown here is derived from an EMBL/GenBank/DDBJ whole genome shotgun (WGS) entry which is preliminary data.</text>
</comment>
<accession>A0ACD3QWV0</accession>
<organism evidence="1 2">
    <name type="scientific">Larimichthys crocea</name>
    <name type="common">Large yellow croaker</name>
    <name type="synonym">Pseudosciaena crocea</name>
    <dbReference type="NCBI Taxonomy" id="215358"/>
    <lineage>
        <taxon>Eukaryota</taxon>
        <taxon>Metazoa</taxon>
        <taxon>Chordata</taxon>
        <taxon>Craniata</taxon>
        <taxon>Vertebrata</taxon>
        <taxon>Euteleostomi</taxon>
        <taxon>Actinopterygii</taxon>
        <taxon>Neopterygii</taxon>
        <taxon>Teleostei</taxon>
        <taxon>Neoteleostei</taxon>
        <taxon>Acanthomorphata</taxon>
        <taxon>Eupercaria</taxon>
        <taxon>Sciaenidae</taxon>
        <taxon>Larimichthys</taxon>
    </lineage>
</organism>
<protein>
    <submittedName>
        <fullName evidence="1">Uncharacterized protein</fullName>
    </submittedName>
</protein>